<feature type="region of interest" description="Disordered" evidence="4">
    <location>
        <begin position="350"/>
        <end position="369"/>
    </location>
</feature>
<dbReference type="InterPro" id="IPR040194">
    <property type="entry name" value="Cwf19-like"/>
</dbReference>
<keyword evidence="3" id="KW-0862">Zinc</keyword>
<dbReference type="Pfam" id="PF04677">
    <property type="entry name" value="CwfJ_C_1"/>
    <property type="match status" value="1"/>
</dbReference>
<dbReference type="OrthoDB" id="444325at2759"/>
<reference evidence="6 7" key="1">
    <citation type="journal article" date="2018" name="MBio">
        <title>Comparative Genomics Reveals the Core Gene Toolbox for the Fungus-Insect Symbiosis.</title>
        <authorList>
            <person name="Wang Y."/>
            <person name="Stata M."/>
            <person name="Wang W."/>
            <person name="Stajich J.E."/>
            <person name="White M.M."/>
            <person name="Moncalvo J.M."/>
        </authorList>
    </citation>
    <scope>NUCLEOTIDE SEQUENCE [LARGE SCALE GENOMIC DNA]</scope>
    <source>
        <strain evidence="6 7">AUS-77-4</strain>
    </source>
</reference>
<dbReference type="STRING" id="61424.A0A2T9YEP7"/>
<dbReference type="EMBL" id="MBFT01000461">
    <property type="protein sequence ID" value="PVU90812.1"/>
    <property type="molecule type" value="Genomic_DNA"/>
</dbReference>
<keyword evidence="7" id="KW-1185">Reference proteome</keyword>
<dbReference type="AlphaFoldDB" id="A0A2T9YEP7"/>
<dbReference type="PANTHER" id="PTHR12072">
    <property type="entry name" value="CWF19, CELL CYCLE CONTROL PROTEIN"/>
    <property type="match status" value="1"/>
</dbReference>
<keyword evidence="1" id="KW-0479">Metal-binding</keyword>
<evidence type="ECO:0000256" key="3">
    <source>
        <dbReference type="ARBA" id="ARBA00022833"/>
    </source>
</evidence>
<evidence type="ECO:0000313" key="6">
    <source>
        <dbReference type="EMBL" id="PVU90812.1"/>
    </source>
</evidence>
<dbReference type="GO" id="GO:0003676">
    <property type="term" value="F:nucleic acid binding"/>
    <property type="evidence" value="ECO:0007669"/>
    <property type="project" value="InterPro"/>
</dbReference>
<accession>A0A2T9YEP7</accession>
<dbReference type="GO" id="GO:0008270">
    <property type="term" value="F:zinc ion binding"/>
    <property type="evidence" value="ECO:0007669"/>
    <property type="project" value="UniProtKB-KW"/>
</dbReference>
<protein>
    <recommendedName>
        <fullName evidence="5">CCHC-type domain-containing protein</fullName>
    </recommendedName>
</protein>
<dbReference type="GO" id="GO:0000398">
    <property type="term" value="P:mRNA splicing, via spliceosome"/>
    <property type="evidence" value="ECO:0007669"/>
    <property type="project" value="TreeGrafter"/>
</dbReference>
<name>A0A2T9YEP7_9FUNG</name>
<dbReference type="InterPro" id="IPR006768">
    <property type="entry name" value="Cwf19-like_C_dom-1"/>
</dbReference>
<dbReference type="CDD" id="cd07380">
    <property type="entry name" value="MPP_CWF19_N"/>
    <property type="match status" value="1"/>
</dbReference>
<organism evidence="6 7">
    <name type="scientific">Furculomyces boomerangus</name>
    <dbReference type="NCBI Taxonomy" id="61424"/>
    <lineage>
        <taxon>Eukaryota</taxon>
        <taxon>Fungi</taxon>
        <taxon>Fungi incertae sedis</taxon>
        <taxon>Zoopagomycota</taxon>
        <taxon>Kickxellomycotina</taxon>
        <taxon>Harpellomycetes</taxon>
        <taxon>Harpellales</taxon>
        <taxon>Harpellaceae</taxon>
        <taxon>Furculomyces</taxon>
    </lineage>
</organism>
<dbReference type="PANTHER" id="PTHR12072:SF4">
    <property type="entry name" value="CWF19-LIKE PROTEIN 1"/>
    <property type="match status" value="1"/>
</dbReference>
<evidence type="ECO:0000259" key="5">
    <source>
        <dbReference type="SMART" id="SM00343"/>
    </source>
</evidence>
<comment type="caution">
    <text evidence="6">The sequence shown here is derived from an EMBL/GenBank/DDBJ whole genome shotgun (WGS) entry which is preliminary data.</text>
</comment>
<dbReference type="InterPro" id="IPR036875">
    <property type="entry name" value="Znf_CCHC_sf"/>
</dbReference>
<proteinExistence type="predicted"/>
<dbReference type="Pfam" id="PF13696">
    <property type="entry name" value="zf-CCHC_2"/>
    <property type="match status" value="1"/>
</dbReference>
<dbReference type="Gene3D" id="4.10.60.10">
    <property type="entry name" value="Zinc finger, CCHC-type"/>
    <property type="match status" value="1"/>
</dbReference>
<dbReference type="GO" id="GO:0071014">
    <property type="term" value="C:post-mRNA release spliceosomal complex"/>
    <property type="evidence" value="ECO:0007669"/>
    <property type="project" value="TreeGrafter"/>
</dbReference>
<evidence type="ECO:0000313" key="7">
    <source>
        <dbReference type="Proteomes" id="UP000245699"/>
    </source>
</evidence>
<evidence type="ECO:0000256" key="4">
    <source>
        <dbReference type="SAM" id="MobiDB-lite"/>
    </source>
</evidence>
<dbReference type="InterPro" id="IPR025829">
    <property type="entry name" value="Zn_knuckle_CX2CX3GHX4C"/>
</dbReference>
<sequence>MNEFKPSKILAVGSVNGKFQSFFEKITKINQKNGPFDVLLVTGEFFGDSEDIEVKNLVSGNIKVPISTYIIQAEREFPSRVQLKIQDLDTGGEICENIFYLGKAGIFQTLQGVRIAYISGTEFSEDNEIDKSFTYNAEDIQKMIKTCSNTSSNLSSEILTHSTNSSKPNIDILLSYLWPSKVQKNSSIELQDKITSQSLLIKQLCEELKPRYAFAGKGDVFYEREPFKYTDTLKVGPETGTDLTNTIHFTRFLGLGSFESEKKTRWFYAMNLTPLNFMNGGKAAPSLLPPNTTECPFENADYKKRDREQADPGNMFWSHNENQQRPLKVPHKGYVCRICNQPGHFITDCSQRNNRNNSGDQRYQQPGNETISKSDIQIRCWFCLANPDINKRLIVSVGDDVYLAMAKGGLIPKKNEISKENPSGKEDHEDYLVPGGGHVLIIPIEHVNNLYSNPENINNAAKKDQENIEKINKESEKYIRIISLLYGDYDCVPVTFELCRANDFHHTFTQVVPVPKDRLSNVREMFLATGNADNLSWSNTHKLEDSKQGYFKVSIPDGKAPLITSFSRGQRFDLQFGRRVLALVLGIENGEDWKDCVLSDDLESKMSKSFSSALNQAKSRYELENK</sequence>
<feature type="domain" description="CCHC-type" evidence="5">
    <location>
        <begin position="335"/>
        <end position="351"/>
    </location>
</feature>
<keyword evidence="2" id="KW-0863">Zinc-finger</keyword>
<evidence type="ECO:0000256" key="1">
    <source>
        <dbReference type="ARBA" id="ARBA00022723"/>
    </source>
</evidence>
<dbReference type="Proteomes" id="UP000245699">
    <property type="component" value="Unassembled WGS sequence"/>
</dbReference>
<evidence type="ECO:0000256" key="2">
    <source>
        <dbReference type="ARBA" id="ARBA00022771"/>
    </source>
</evidence>
<gene>
    <name evidence="6" type="ORF">BB559_004422</name>
</gene>
<dbReference type="SMART" id="SM00343">
    <property type="entry name" value="ZnF_C2HC"/>
    <property type="match status" value="1"/>
</dbReference>
<dbReference type="SUPFAM" id="SSF57756">
    <property type="entry name" value="Retrovirus zinc finger-like domains"/>
    <property type="match status" value="1"/>
</dbReference>
<dbReference type="InterPro" id="IPR001878">
    <property type="entry name" value="Znf_CCHC"/>
</dbReference>
<dbReference type="GO" id="GO:0061632">
    <property type="term" value="F:RNA lariat debranching enzyme activator activity"/>
    <property type="evidence" value="ECO:0007669"/>
    <property type="project" value="TreeGrafter"/>
</dbReference>